<gene>
    <name evidence="1" type="ORF">IQ16_08661</name>
</gene>
<proteinExistence type="predicted"/>
<evidence type="ECO:0000313" key="2">
    <source>
        <dbReference type="Proteomes" id="UP000316291"/>
    </source>
</evidence>
<feature type="non-terminal residue" evidence="1">
    <location>
        <position position="1"/>
    </location>
</feature>
<organism evidence="1 2">
    <name type="scientific">Bradyrhizobium huanghuaihaiense</name>
    <dbReference type="NCBI Taxonomy" id="990078"/>
    <lineage>
        <taxon>Bacteria</taxon>
        <taxon>Pseudomonadati</taxon>
        <taxon>Pseudomonadota</taxon>
        <taxon>Alphaproteobacteria</taxon>
        <taxon>Hyphomicrobiales</taxon>
        <taxon>Nitrobacteraceae</taxon>
        <taxon>Bradyrhizobium</taxon>
    </lineage>
</organism>
<keyword evidence="2" id="KW-1185">Reference proteome</keyword>
<protein>
    <submittedName>
        <fullName evidence="1">Uncharacterized protein</fullName>
    </submittedName>
</protein>
<dbReference type="Proteomes" id="UP000316291">
    <property type="component" value="Unassembled WGS sequence"/>
</dbReference>
<dbReference type="AlphaFoldDB" id="A0A562QCI1"/>
<evidence type="ECO:0000313" key="1">
    <source>
        <dbReference type="EMBL" id="TWI54419.1"/>
    </source>
</evidence>
<dbReference type="EMBL" id="VLLA01000071">
    <property type="protein sequence ID" value="TWI54419.1"/>
    <property type="molecule type" value="Genomic_DNA"/>
</dbReference>
<reference evidence="1 2" key="1">
    <citation type="journal article" date="2015" name="Stand. Genomic Sci.">
        <title>Genomic Encyclopedia of Bacterial and Archaeal Type Strains, Phase III: the genomes of soil and plant-associated and newly described type strains.</title>
        <authorList>
            <person name="Whitman W.B."/>
            <person name="Woyke T."/>
            <person name="Klenk H.P."/>
            <person name="Zhou Y."/>
            <person name="Lilburn T.G."/>
            <person name="Beck B.J."/>
            <person name="De Vos P."/>
            <person name="Vandamme P."/>
            <person name="Eisen J.A."/>
            <person name="Garrity G."/>
            <person name="Hugenholtz P."/>
            <person name="Kyrpides N.C."/>
        </authorList>
    </citation>
    <scope>NUCLEOTIDE SEQUENCE [LARGE SCALE GENOMIC DNA]</scope>
    <source>
        <strain evidence="1 2">CGMCC 1.10948</strain>
    </source>
</reference>
<comment type="caution">
    <text evidence="1">The sequence shown here is derived from an EMBL/GenBank/DDBJ whole genome shotgun (WGS) entry which is preliminary data.</text>
</comment>
<dbReference type="RefSeq" id="WP_167526386.1">
    <property type="nucleotide sequence ID" value="NZ_VLLA01000071.1"/>
</dbReference>
<name>A0A562QCI1_9BRAD</name>
<accession>A0A562QCI1</accession>
<sequence length="59" mass="6579">PSDQAYALAAYQLPQGEVETALAQIWAELLGVSTWGFFERITEEFGARVCFGSLWNLAR</sequence>